<evidence type="ECO:0000313" key="7">
    <source>
        <dbReference type="Proteomes" id="UP001642900"/>
    </source>
</evidence>
<dbReference type="SMART" id="SM00342">
    <property type="entry name" value="HTH_ARAC"/>
    <property type="match status" value="1"/>
</dbReference>
<dbReference type="RefSeq" id="WP_165028836.1">
    <property type="nucleotide sequence ID" value="NZ_JAAKZF010000017.1"/>
</dbReference>
<comment type="caution">
    <text evidence="6">The sequence shown here is derived from an EMBL/GenBank/DDBJ whole genome shotgun (WGS) entry which is preliminary data.</text>
</comment>
<dbReference type="SUPFAM" id="SSF46689">
    <property type="entry name" value="Homeodomain-like"/>
    <property type="match status" value="2"/>
</dbReference>
<reference evidence="6 7" key="1">
    <citation type="submission" date="2020-02" db="EMBL/GenBank/DDBJ databases">
        <title>Genome sequence of strain CCNWXJ40-4.</title>
        <authorList>
            <person name="Gao J."/>
            <person name="Sun J."/>
        </authorList>
    </citation>
    <scope>NUCLEOTIDE SEQUENCE [LARGE SCALE GENOMIC DNA]</scope>
    <source>
        <strain evidence="6 7">CCNWXJ 40-4</strain>
    </source>
</reference>
<name>A0A6G4WDS7_9HYPH</name>
<dbReference type="InterPro" id="IPR050204">
    <property type="entry name" value="AraC_XylS_family_regulators"/>
</dbReference>
<dbReference type="InterPro" id="IPR018060">
    <property type="entry name" value="HTH_AraC"/>
</dbReference>
<dbReference type="PROSITE" id="PS01124">
    <property type="entry name" value="HTH_ARAC_FAMILY_2"/>
    <property type="match status" value="1"/>
</dbReference>
<evidence type="ECO:0000256" key="4">
    <source>
        <dbReference type="ARBA" id="ARBA00023163"/>
    </source>
</evidence>
<keyword evidence="1" id="KW-0805">Transcription regulation</keyword>
<dbReference type="GO" id="GO:0003700">
    <property type="term" value="F:DNA-binding transcription factor activity"/>
    <property type="evidence" value="ECO:0007669"/>
    <property type="project" value="InterPro"/>
</dbReference>
<feature type="domain" description="HTH araC/xylS-type" evidence="5">
    <location>
        <begin position="174"/>
        <end position="272"/>
    </location>
</feature>
<accession>A0A6G4WDS7</accession>
<keyword evidence="4" id="KW-0804">Transcription</keyword>
<organism evidence="6 7">
    <name type="scientific">Allomesorhizobium camelthorni</name>
    <dbReference type="NCBI Taxonomy" id="475069"/>
    <lineage>
        <taxon>Bacteria</taxon>
        <taxon>Pseudomonadati</taxon>
        <taxon>Pseudomonadota</taxon>
        <taxon>Alphaproteobacteria</taxon>
        <taxon>Hyphomicrobiales</taxon>
        <taxon>Phyllobacteriaceae</taxon>
        <taxon>Allomesorhizobium</taxon>
    </lineage>
</organism>
<dbReference type="GO" id="GO:0043565">
    <property type="term" value="F:sequence-specific DNA binding"/>
    <property type="evidence" value="ECO:0007669"/>
    <property type="project" value="InterPro"/>
</dbReference>
<dbReference type="PRINTS" id="PR00032">
    <property type="entry name" value="HTHARAC"/>
</dbReference>
<dbReference type="Pfam" id="PF02311">
    <property type="entry name" value="AraC_binding"/>
    <property type="match status" value="1"/>
</dbReference>
<dbReference type="InterPro" id="IPR018062">
    <property type="entry name" value="HTH_AraC-typ_CS"/>
</dbReference>
<dbReference type="InterPro" id="IPR009057">
    <property type="entry name" value="Homeodomain-like_sf"/>
</dbReference>
<dbReference type="AlphaFoldDB" id="A0A6G4WDS7"/>
<evidence type="ECO:0000259" key="5">
    <source>
        <dbReference type="PROSITE" id="PS01124"/>
    </source>
</evidence>
<evidence type="ECO:0000256" key="3">
    <source>
        <dbReference type="ARBA" id="ARBA00023159"/>
    </source>
</evidence>
<protein>
    <submittedName>
        <fullName evidence="6">Helix-turn-helix transcriptional regulator</fullName>
    </submittedName>
</protein>
<dbReference type="Gene3D" id="1.10.10.60">
    <property type="entry name" value="Homeodomain-like"/>
    <property type="match status" value="2"/>
</dbReference>
<keyword evidence="3" id="KW-0010">Activator</keyword>
<keyword evidence="2" id="KW-0238">DNA-binding</keyword>
<dbReference type="Proteomes" id="UP001642900">
    <property type="component" value="Unassembled WGS sequence"/>
</dbReference>
<evidence type="ECO:0000256" key="1">
    <source>
        <dbReference type="ARBA" id="ARBA00023015"/>
    </source>
</evidence>
<sequence length="283" mass="30492">MTVTAHLLASGPGWRVQDVICRAGVHDRPFEEQHGDYCIAAVTDGTFRYSATQGTAVLAPGSMLLGNAGSCFECGHEHAAGDRCLSFHYSPEFLEGVAAETPGARKIGFAAPRLPPLRDFARLLAEAEIARDDGDGNALEEAALRLAGGVASTLAGTAADQPRRPNRFDQRRVSEAVRRIELAAHEPLALADLASEAATSPFHFLRSFRQMTGMTPLQYVLRTRLHRAAVRLRLSDEPISAIAFDAGFNDLSTFNRRFRRIMGVTPGAFRAPHRSGGAGASIL</sequence>
<dbReference type="InterPro" id="IPR037923">
    <property type="entry name" value="HTH-like"/>
</dbReference>
<gene>
    <name evidence="6" type="ORF">G6N73_14570</name>
</gene>
<dbReference type="PANTHER" id="PTHR46796:SF14">
    <property type="entry name" value="TRANSCRIPTIONAL REGULATORY PROTEIN"/>
    <property type="match status" value="1"/>
</dbReference>
<evidence type="ECO:0000313" key="6">
    <source>
        <dbReference type="EMBL" id="NGO52386.1"/>
    </source>
</evidence>
<dbReference type="InterPro" id="IPR003313">
    <property type="entry name" value="AraC-bd"/>
</dbReference>
<dbReference type="SUPFAM" id="SSF51215">
    <property type="entry name" value="Regulatory protein AraC"/>
    <property type="match status" value="1"/>
</dbReference>
<dbReference type="PROSITE" id="PS00041">
    <property type="entry name" value="HTH_ARAC_FAMILY_1"/>
    <property type="match status" value="1"/>
</dbReference>
<dbReference type="Pfam" id="PF12833">
    <property type="entry name" value="HTH_18"/>
    <property type="match status" value="1"/>
</dbReference>
<keyword evidence="7" id="KW-1185">Reference proteome</keyword>
<evidence type="ECO:0000256" key="2">
    <source>
        <dbReference type="ARBA" id="ARBA00023125"/>
    </source>
</evidence>
<dbReference type="EMBL" id="JAAKZF010000017">
    <property type="protein sequence ID" value="NGO52386.1"/>
    <property type="molecule type" value="Genomic_DNA"/>
</dbReference>
<dbReference type="InterPro" id="IPR020449">
    <property type="entry name" value="Tscrpt_reg_AraC-type_HTH"/>
</dbReference>
<dbReference type="PANTHER" id="PTHR46796">
    <property type="entry name" value="HTH-TYPE TRANSCRIPTIONAL ACTIVATOR RHAS-RELATED"/>
    <property type="match status" value="1"/>
</dbReference>
<proteinExistence type="predicted"/>